<dbReference type="InterPro" id="IPR003593">
    <property type="entry name" value="AAA+_ATPase"/>
</dbReference>
<evidence type="ECO:0000259" key="9">
    <source>
        <dbReference type="PROSITE" id="PS50893"/>
    </source>
</evidence>
<evidence type="ECO:0000313" key="11">
    <source>
        <dbReference type="Proteomes" id="UP001060164"/>
    </source>
</evidence>
<keyword evidence="3" id="KW-0762">Sugar transport</keyword>
<evidence type="ECO:0000313" key="10">
    <source>
        <dbReference type="EMBL" id="UWP59377.1"/>
    </source>
</evidence>
<dbReference type="InterPro" id="IPR050107">
    <property type="entry name" value="ABC_carbohydrate_import_ATPase"/>
</dbReference>
<keyword evidence="5" id="KW-0547">Nucleotide-binding</keyword>
<dbReference type="GO" id="GO:0005524">
    <property type="term" value="F:ATP binding"/>
    <property type="evidence" value="ECO:0007669"/>
    <property type="project" value="UniProtKB-KW"/>
</dbReference>
<dbReference type="CDD" id="cd03216">
    <property type="entry name" value="ABC_Carb_Monos_I"/>
    <property type="match status" value="1"/>
</dbReference>
<gene>
    <name evidence="10" type="ORF">NQ502_18795</name>
</gene>
<dbReference type="SMART" id="SM00382">
    <property type="entry name" value="AAA"/>
    <property type="match status" value="2"/>
</dbReference>
<keyword evidence="4" id="KW-0677">Repeat</keyword>
<dbReference type="Pfam" id="PF00005">
    <property type="entry name" value="ABC_tran"/>
    <property type="match status" value="2"/>
</dbReference>
<dbReference type="PROSITE" id="PS50893">
    <property type="entry name" value="ABC_TRANSPORTER_2"/>
    <property type="match status" value="2"/>
</dbReference>
<organism evidence="10 11">
    <name type="scientific">Ruminococcus gauvreauii</name>
    <dbReference type="NCBI Taxonomy" id="438033"/>
    <lineage>
        <taxon>Bacteria</taxon>
        <taxon>Bacillati</taxon>
        <taxon>Bacillota</taxon>
        <taxon>Clostridia</taxon>
        <taxon>Eubacteriales</taxon>
        <taxon>Oscillospiraceae</taxon>
        <taxon>Ruminococcus</taxon>
    </lineage>
</organism>
<evidence type="ECO:0000256" key="6">
    <source>
        <dbReference type="ARBA" id="ARBA00022840"/>
    </source>
</evidence>
<keyword evidence="7" id="KW-1278">Translocase</keyword>
<keyword evidence="8" id="KW-0472">Membrane</keyword>
<dbReference type="SUPFAM" id="SSF52540">
    <property type="entry name" value="P-loop containing nucleoside triphosphate hydrolases"/>
    <property type="match status" value="2"/>
</dbReference>
<protein>
    <submittedName>
        <fullName evidence="10">Sugar ABC transporter ATP-binding protein</fullName>
    </submittedName>
</protein>
<keyword evidence="1" id="KW-0813">Transport</keyword>
<feature type="domain" description="ABC transporter" evidence="9">
    <location>
        <begin position="258"/>
        <end position="502"/>
    </location>
</feature>
<dbReference type="RefSeq" id="WP_242830244.1">
    <property type="nucleotide sequence ID" value="NZ_CABLBR010000006.1"/>
</dbReference>
<evidence type="ECO:0000256" key="8">
    <source>
        <dbReference type="ARBA" id="ARBA00023136"/>
    </source>
</evidence>
<evidence type="ECO:0000256" key="4">
    <source>
        <dbReference type="ARBA" id="ARBA00022737"/>
    </source>
</evidence>
<keyword evidence="11" id="KW-1185">Reference proteome</keyword>
<proteinExistence type="predicted"/>
<sequence>MLTGNTQQPILLLRGIRKSFADVEVLHGVDFEVLPGEVHALMGENGAGKSTLAKIISGVYTKDAGEYLIDGEPVEFKSTQDAIAHKISIMHQEFNLIPAFNVADNIYLSNEPMKSGFVDKQELMKNAQKLAEQVRLTIPLNRLIRDLTVAQQQLVEIAKCLSVQSRVVIMDEPTAPLSVNETEKLFSLIEELKAQGIAIIYISHRMDEIFRISDRVTVLRDGELVGIFQTRDLTKDSLIQHMVGRDLSNMYTHTLNTVTDEVMLEVRGLNCQSKRLKDISFQLRRGEILGFAGLVGAGRTELMECIFGLQKFETGEITIKGKRVGTPNISQMMAMGMGYVPEDRKRNGIITSMNVQENLTLASLKKCLTGGLLSRKKELDITQDIVKKLNIRCARFTQKLVNLSGGNQQKISVGKWLSTDMDILILDEPTRGVDVGAKAEIYNIMSDICNSGISIIMISSEMPEIIGMCNRVQVMCEGRITGELKKEELNEFEIMKLAVEREVVSS</sequence>
<dbReference type="PROSITE" id="PS00211">
    <property type="entry name" value="ABC_TRANSPORTER_1"/>
    <property type="match status" value="1"/>
</dbReference>
<dbReference type="CDD" id="cd03215">
    <property type="entry name" value="ABC_Carb_Monos_II"/>
    <property type="match status" value="1"/>
</dbReference>
<reference evidence="10" key="1">
    <citation type="journal article" date="2022" name="Cell">
        <title>Design, construction, and in vivo augmentation of a complex gut microbiome.</title>
        <authorList>
            <person name="Cheng A.G."/>
            <person name="Ho P.Y."/>
            <person name="Aranda-Diaz A."/>
            <person name="Jain S."/>
            <person name="Yu F.B."/>
            <person name="Meng X."/>
            <person name="Wang M."/>
            <person name="Iakiviak M."/>
            <person name="Nagashima K."/>
            <person name="Zhao A."/>
            <person name="Murugkar P."/>
            <person name="Patil A."/>
            <person name="Atabakhsh K."/>
            <person name="Weakley A."/>
            <person name="Yan J."/>
            <person name="Brumbaugh A.R."/>
            <person name="Higginbottom S."/>
            <person name="Dimas A."/>
            <person name="Shiver A.L."/>
            <person name="Deutschbauer A."/>
            <person name="Neff N."/>
            <person name="Sonnenburg J.L."/>
            <person name="Huang K.C."/>
            <person name="Fischbach M.A."/>
        </authorList>
    </citation>
    <scope>NUCLEOTIDE SEQUENCE</scope>
    <source>
        <strain evidence="10">DSM 19829</strain>
    </source>
</reference>
<evidence type="ECO:0000256" key="7">
    <source>
        <dbReference type="ARBA" id="ARBA00022967"/>
    </source>
</evidence>
<name>A0ABY5VGJ0_9FIRM</name>
<evidence type="ECO:0000256" key="2">
    <source>
        <dbReference type="ARBA" id="ARBA00022475"/>
    </source>
</evidence>
<accession>A0ABY5VGJ0</accession>
<dbReference type="InterPro" id="IPR027417">
    <property type="entry name" value="P-loop_NTPase"/>
</dbReference>
<evidence type="ECO:0000256" key="1">
    <source>
        <dbReference type="ARBA" id="ARBA00022448"/>
    </source>
</evidence>
<dbReference type="InterPro" id="IPR003439">
    <property type="entry name" value="ABC_transporter-like_ATP-bd"/>
</dbReference>
<dbReference type="EMBL" id="CP102290">
    <property type="protein sequence ID" value="UWP59377.1"/>
    <property type="molecule type" value="Genomic_DNA"/>
</dbReference>
<evidence type="ECO:0000256" key="3">
    <source>
        <dbReference type="ARBA" id="ARBA00022597"/>
    </source>
</evidence>
<dbReference type="PANTHER" id="PTHR43790">
    <property type="entry name" value="CARBOHYDRATE TRANSPORT ATP-BINDING PROTEIN MG119-RELATED"/>
    <property type="match status" value="1"/>
</dbReference>
<evidence type="ECO:0000256" key="5">
    <source>
        <dbReference type="ARBA" id="ARBA00022741"/>
    </source>
</evidence>
<feature type="domain" description="ABC transporter" evidence="9">
    <location>
        <begin position="11"/>
        <end position="246"/>
    </location>
</feature>
<dbReference type="Gene3D" id="3.40.50.300">
    <property type="entry name" value="P-loop containing nucleotide triphosphate hydrolases"/>
    <property type="match status" value="2"/>
</dbReference>
<dbReference type="InterPro" id="IPR017871">
    <property type="entry name" value="ABC_transporter-like_CS"/>
</dbReference>
<dbReference type="PANTHER" id="PTHR43790:SF3">
    <property type="entry name" value="D-ALLOSE IMPORT ATP-BINDING PROTEIN ALSA-RELATED"/>
    <property type="match status" value="1"/>
</dbReference>
<keyword evidence="2" id="KW-1003">Cell membrane</keyword>
<keyword evidence="6 10" id="KW-0067">ATP-binding</keyword>
<dbReference type="Proteomes" id="UP001060164">
    <property type="component" value="Chromosome"/>
</dbReference>